<protein>
    <submittedName>
        <fullName evidence="2">Uncharacterized protein</fullName>
    </submittedName>
</protein>
<feature type="compositionally biased region" description="Low complexity" evidence="1">
    <location>
        <begin position="444"/>
        <end position="455"/>
    </location>
</feature>
<comment type="caution">
    <text evidence="2">The sequence shown here is derived from an EMBL/GenBank/DDBJ whole genome shotgun (WGS) entry which is preliminary data.</text>
</comment>
<evidence type="ECO:0000313" key="2">
    <source>
        <dbReference type="EMBL" id="ORZ31741.1"/>
    </source>
</evidence>
<feature type="compositionally biased region" description="Pro residues" evidence="1">
    <location>
        <begin position="376"/>
        <end position="393"/>
    </location>
</feature>
<dbReference type="EMBL" id="MCFL01000056">
    <property type="protein sequence ID" value="ORZ31741.1"/>
    <property type="molecule type" value="Genomic_DNA"/>
</dbReference>
<sequence>CMIMIASKRADFIGGAQVSLHDIAHGTQHQLVLRDQHRNPAGKIYFTLEMDLWNDITVAFSDLVLTMNAAHVREPNLEIFFAADREAIIRTPAANTNGMAPPTWHDTPLLVFNTKFHILGRVAIGNLPVSSLHSSKLNRFRIPVHPTGEGGPGSTIGHIEGTVHIKNAPTFGQLPSGVHTDKGVFHDIQDASGGNPVMSTLATLSGPPLPPKELPQMPISPLSSSVSSLQSGSHNRPLSNSGPRPISMNTTGSSEVYPGVYPPSIPHHGVYPPTNVSSHGTGNSVGSHGYPSPTSILGVPSSILRHAKLCHLAVPTTGPVVRVPARPAVPSSSVYPPAAGAYPPSTSTSTSTSTSPGPLRPTSPYSPAGSASSYPPISPYPPMPTSPYPPANPYPTTGGSSSSGVYPPQNPGVYPPAHPSVYPPPQSGVYPPPAASSVYPPPQQHQQYMYGQGTGSVAYPPPAGGGMAGAAGGVYPPPANSGYAGGGYYPPG</sequence>
<proteinExistence type="predicted"/>
<keyword evidence="3" id="KW-1185">Reference proteome</keyword>
<feature type="region of interest" description="Disordered" evidence="1">
    <location>
        <begin position="204"/>
        <end position="254"/>
    </location>
</feature>
<feature type="region of interest" description="Disordered" evidence="1">
    <location>
        <begin position="328"/>
        <end position="455"/>
    </location>
</feature>
<feature type="compositionally biased region" description="Low complexity" evidence="1">
    <location>
        <begin position="394"/>
        <end position="404"/>
    </location>
</feature>
<organism evidence="2 3">
    <name type="scientific">Catenaria anguillulae PL171</name>
    <dbReference type="NCBI Taxonomy" id="765915"/>
    <lineage>
        <taxon>Eukaryota</taxon>
        <taxon>Fungi</taxon>
        <taxon>Fungi incertae sedis</taxon>
        <taxon>Blastocladiomycota</taxon>
        <taxon>Blastocladiomycetes</taxon>
        <taxon>Blastocladiales</taxon>
        <taxon>Catenariaceae</taxon>
        <taxon>Catenaria</taxon>
    </lineage>
</organism>
<feature type="compositionally biased region" description="Low complexity" evidence="1">
    <location>
        <begin position="214"/>
        <end position="233"/>
    </location>
</feature>
<feature type="compositionally biased region" description="Polar residues" evidence="1">
    <location>
        <begin position="234"/>
        <end position="254"/>
    </location>
</feature>
<evidence type="ECO:0000256" key="1">
    <source>
        <dbReference type="SAM" id="MobiDB-lite"/>
    </source>
</evidence>
<reference evidence="2 3" key="1">
    <citation type="submission" date="2016-07" db="EMBL/GenBank/DDBJ databases">
        <title>Pervasive Adenine N6-methylation of Active Genes in Fungi.</title>
        <authorList>
            <consortium name="DOE Joint Genome Institute"/>
            <person name="Mondo S.J."/>
            <person name="Dannebaum R.O."/>
            <person name="Kuo R.C."/>
            <person name="Labutti K."/>
            <person name="Haridas S."/>
            <person name="Kuo A."/>
            <person name="Salamov A."/>
            <person name="Ahrendt S.R."/>
            <person name="Lipzen A."/>
            <person name="Sullivan W."/>
            <person name="Andreopoulos W.B."/>
            <person name="Clum A."/>
            <person name="Lindquist E."/>
            <person name="Daum C."/>
            <person name="Ramamoorthy G.K."/>
            <person name="Gryganskyi A."/>
            <person name="Culley D."/>
            <person name="Magnuson J.K."/>
            <person name="James T.Y."/>
            <person name="O'Malley M.A."/>
            <person name="Stajich J.E."/>
            <person name="Spatafora J.W."/>
            <person name="Visel A."/>
            <person name="Grigoriev I.V."/>
        </authorList>
    </citation>
    <scope>NUCLEOTIDE SEQUENCE [LARGE SCALE GENOMIC DNA]</scope>
    <source>
        <strain evidence="2 3">PL171</strain>
    </source>
</reference>
<dbReference type="Proteomes" id="UP000193411">
    <property type="component" value="Unassembled WGS sequence"/>
</dbReference>
<feature type="non-terminal residue" evidence="2">
    <location>
        <position position="1"/>
    </location>
</feature>
<feature type="compositionally biased region" description="Low complexity" evidence="1">
    <location>
        <begin position="328"/>
        <end position="375"/>
    </location>
</feature>
<feature type="compositionally biased region" description="Pro residues" evidence="1">
    <location>
        <begin position="408"/>
        <end position="443"/>
    </location>
</feature>
<accession>A0A1Y2HCU9</accession>
<evidence type="ECO:0000313" key="3">
    <source>
        <dbReference type="Proteomes" id="UP000193411"/>
    </source>
</evidence>
<dbReference type="AlphaFoldDB" id="A0A1Y2HCU9"/>
<name>A0A1Y2HCU9_9FUNG</name>
<gene>
    <name evidence="2" type="ORF">BCR44DRAFT_1441825</name>
</gene>